<comment type="similarity">
    <text evidence="1">Belongs to the WD repeat Groucho/TLE family.</text>
</comment>
<feature type="non-terminal residue" evidence="3">
    <location>
        <position position="1"/>
    </location>
</feature>
<dbReference type="PANTHER" id="PTHR10814">
    <property type="entry name" value="TRANSDUCIN-LIKE ENHANCER PROTEIN"/>
    <property type="match status" value="1"/>
</dbReference>
<gene>
    <name evidence="3" type="ORF">g.626</name>
</gene>
<feature type="region of interest" description="Disordered" evidence="2">
    <location>
        <begin position="1"/>
        <end position="98"/>
    </location>
</feature>
<evidence type="ECO:0000256" key="1">
    <source>
        <dbReference type="ARBA" id="ARBA00005969"/>
    </source>
</evidence>
<protein>
    <submittedName>
        <fullName evidence="3">Uncharacterized protein</fullName>
    </submittedName>
</protein>
<organism evidence="3">
    <name type="scientific">Cuerna arida</name>
    <dbReference type="NCBI Taxonomy" id="1464854"/>
    <lineage>
        <taxon>Eukaryota</taxon>
        <taxon>Metazoa</taxon>
        <taxon>Ecdysozoa</taxon>
        <taxon>Arthropoda</taxon>
        <taxon>Hexapoda</taxon>
        <taxon>Insecta</taxon>
        <taxon>Pterygota</taxon>
        <taxon>Neoptera</taxon>
        <taxon>Paraneoptera</taxon>
        <taxon>Hemiptera</taxon>
        <taxon>Auchenorrhyncha</taxon>
        <taxon>Membracoidea</taxon>
        <taxon>Cicadellidae</taxon>
        <taxon>Cicadellinae</taxon>
        <taxon>Proconiini</taxon>
        <taxon>Cuerna</taxon>
    </lineage>
</organism>
<proteinExistence type="inferred from homology"/>
<sequence length="133" mass="14085">LSDGEKSDQDLVVDDASEDAASPFKAISPRENGIDKNLMKKEHLNIAQHSPRSSSSSNASTPISKKNDCEKSLTPVSKSLTPTPSSLSNGPMRSVPKPMALGQYSQYMAGVLPPPDLHNVNNAAAYAAFHGPP</sequence>
<name>A0A1B6EID1_9HEMI</name>
<dbReference type="InterPro" id="IPR009146">
    <property type="entry name" value="Groucho_enhance"/>
</dbReference>
<feature type="non-terminal residue" evidence="3">
    <location>
        <position position="133"/>
    </location>
</feature>
<evidence type="ECO:0000256" key="2">
    <source>
        <dbReference type="SAM" id="MobiDB-lite"/>
    </source>
</evidence>
<dbReference type="AlphaFoldDB" id="A0A1B6EID1"/>
<accession>A0A1B6EID1</accession>
<feature type="compositionally biased region" description="Low complexity" evidence="2">
    <location>
        <begin position="50"/>
        <end position="64"/>
    </location>
</feature>
<reference evidence="3" key="1">
    <citation type="submission" date="2015-11" db="EMBL/GenBank/DDBJ databases">
        <title>De novo transcriptome assembly of four potential Pierce s Disease insect vectors from Arizona vineyards.</title>
        <authorList>
            <person name="Tassone E.E."/>
        </authorList>
    </citation>
    <scope>NUCLEOTIDE SEQUENCE</scope>
</reference>
<dbReference type="PANTHER" id="PTHR10814:SF36">
    <property type="entry name" value="PROTEIN GROUCHO-LIKE PROTEIN"/>
    <property type="match status" value="1"/>
</dbReference>
<dbReference type="GO" id="GO:0005667">
    <property type="term" value="C:transcription regulator complex"/>
    <property type="evidence" value="ECO:0007669"/>
    <property type="project" value="TreeGrafter"/>
</dbReference>
<dbReference type="GO" id="GO:0003714">
    <property type="term" value="F:transcription corepressor activity"/>
    <property type="evidence" value="ECO:0007669"/>
    <property type="project" value="TreeGrafter"/>
</dbReference>
<evidence type="ECO:0000313" key="3">
    <source>
        <dbReference type="EMBL" id="JAS37652.1"/>
    </source>
</evidence>
<feature type="compositionally biased region" description="Low complexity" evidence="2">
    <location>
        <begin position="72"/>
        <end position="88"/>
    </location>
</feature>
<dbReference type="GO" id="GO:0005634">
    <property type="term" value="C:nucleus"/>
    <property type="evidence" value="ECO:0007669"/>
    <property type="project" value="InterPro"/>
</dbReference>
<feature type="compositionally biased region" description="Basic and acidic residues" evidence="2">
    <location>
        <begin position="32"/>
        <end position="44"/>
    </location>
</feature>
<dbReference type="EMBL" id="GECZ01032117">
    <property type="protein sequence ID" value="JAS37652.1"/>
    <property type="molecule type" value="Transcribed_RNA"/>
</dbReference>
<dbReference type="GO" id="GO:0090090">
    <property type="term" value="P:negative regulation of canonical Wnt signaling pathway"/>
    <property type="evidence" value="ECO:0007669"/>
    <property type="project" value="TreeGrafter"/>
</dbReference>